<dbReference type="PATRIC" id="fig|272621.13.peg.1294"/>
<dbReference type="InterPro" id="IPR036388">
    <property type="entry name" value="WH-like_DNA-bd_sf"/>
</dbReference>
<dbReference type="Pfam" id="PF00480">
    <property type="entry name" value="ROK"/>
    <property type="match status" value="1"/>
</dbReference>
<dbReference type="InterPro" id="IPR036390">
    <property type="entry name" value="WH_DNA-bd_sf"/>
</dbReference>
<dbReference type="SUPFAM" id="SSF53067">
    <property type="entry name" value="Actin-like ATPase domain"/>
    <property type="match status" value="1"/>
</dbReference>
<dbReference type="PANTHER" id="PTHR18964">
    <property type="entry name" value="ROK (REPRESSOR, ORF, KINASE) FAMILY"/>
    <property type="match status" value="1"/>
</dbReference>
<dbReference type="GeneID" id="93289556"/>
<reference evidence="4 5" key="1">
    <citation type="journal article" date="2005" name="Proc. Natl. Acad. Sci. U.S.A.">
        <title>Complete genome sequence of the probiotic lactic acid bacterium Lactobacillus acidophilus NCFM.</title>
        <authorList>
            <person name="Altermann E."/>
            <person name="Russell W.M."/>
            <person name="Azcarate-Peril M.A."/>
            <person name="Barrangou R."/>
            <person name="Buck B.L."/>
            <person name="McAuliffe O."/>
            <person name="Souther N."/>
            <person name="Dobson A."/>
            <person name="Duong T."/>
            <person name="Callanan M."/>
            <person name="Lick S."/>
            <person name="Hamrick A."/>
            <person name="Cano R."/>
            <person name="Klaenhammer T.R."/>
        </authorList>
    </citation>
    <scope>NUCLEOTIDE SEQUENCE [LARGE SCALE GENOMIC DNA]</scope>
    <source>
        <strain evidence="5">ATCC 700396 / NCK56 / N2 / NCFM</strain>
    </source>
</reference>
<evidence type="ECO:0000256" key="1">
    <source>
        <dbReference type="ARBA" id="ARBA00002486"/>
    </source>
</evidence>
<keyword evidence="5" id="KW-1185">Reference proteome</keyword>
<keyword evidence="3" id="KW-0119">Carbohydrate metabolism</keyword>
<dbReference type="STRING" id="272621.LBA1368"/>
<name>Q5FJD1_LACAC</name>
<dbReference type="BioCyc" id="LACI272621:G1G49-1342-MONOMER"/>
<dbReference type="RefSeq" id="WP_011254436.1">
    <property type="nucleotide sequence ID" value="NC_006814.3"/>
</dbReference>
<dbReference type="AlphaFoldDB" id="Q5FJD1"/>
<comment type="function">
    <text evidence="1">Transcriptional repressor of xylose-utilizing enzymes.</text>
</comment>
<dbReference type="InterPro" id="IPR043129">
    <property type="entry name" value="ATPase_NBD"/>
</dbReference>
<organism evidence="5">
    <name type="scientific">Lactobacillus acidophilus (strain ATCC 700396 / NCK56 / N2 / NCFM)</name>
    <dbReference type="NCBI Taxonomy" id="272621"/>
    <lineage>
        <taxon>Bacteria</taxon>
        <taxon>Bacillati</taxon>
        <taxon>Bacillota</taxon>
        <taxon>Bacilli</taxon>
        <taxon>Lactobacillales</taxon>
        <taxon>Lactobacillaceae</taxon>
        <taxon>Lactobacillus</taxon>
    </lineage>
</organism>
<gene>
    <name evidence="4" type="primary">xylR</name>
    <name evidence="4" type="ordered locus">LBA1368</name>
</gene>
<comment type="similarity">
    <text evidence="2">Belongs to the ROK (NagC/XylR) family.</text>
</comment>
<dbReference type="OrthoDB" id="9796533at2"/>
<sequence>MFINKHTMRLNNERSVIRHVINYGPISRSKIARDLSINKVTISSILEELLEKQYVVEIGEGHSTKNGGRKPQLIEFNKNFGFFINIEIGKEYLNIMATYANGQVNRFEEISIANLTNEKIQLLLKKKINNFSIKDTVHELLGISIAVHKKVFDNKYVSAISDNTDLVTYLKDEYKVPVIILNNANAAAIFQRDFSSNNEIKNLISITINETISAGVIIDENLYLGNKDAAGSIENMQFLIQTDEGVKAFNPIDYCSQEAILREVAKYDGLNNLTLQQVAKLYVKGNKEVVAAITRFVDSIVLVLNNIIASYSPQIIYLDSTLIENLPMLLIQIKSKLPILEATQTQLQIARQTKFAPLLGGYSLLVRKIFDLGAKRLRLIP</sequence>
<dbReference type="HOGENOM" id="CLU_036604_13_1_9"/>
<dbReference type="EMBL" id="CP000033">
    <property type="protein sequence ID" value="AAV43193.1"/>
    <property type="molecule type" value="Genomic_DNA"/>
</dbReference>
<dbReference type="Gene3D" id="3.30.420.40">
    <property type="match status" value="2"/>
</dbReference>
<evidence type="ECO:0000313" key="5">
    <source>
        <dbReference type="Proteomes" id="UP000006381"/>
    </source>
</evidence>
<evidence type="ECO:0000313" key="4">
    <source>
        <dbReference type="EMBL" id="AAV43193.1"/>
    </source>
</evidence>
<dbReference type="KEGG" id="lac:LBA1368"/>
<dbReference type="Proteomes" id="UP000006381">
    <property type="component" value="Chromosome"/>
</dbReference>
<dbReference type="GO" id="GO:0042732">
    <property type="term" value="P:D-xylose metabolic process"/>
    <property type="evidence" value="ECO:0007669"/>
    <property type="project" value="UniProtKB-KW"/>
</dbReference>
<evidence type="ECO:0000256" key="2">
    <source>
        <dbReference type="ARBA" id="ARBA00006479"/>
    </source>
</evidence>
<protein>
    <submittedName>
        <fullName evidence="4">Transcriptional xylose repressor</fullName>
    </submittedName>
</protein>
<dbReference type="InterPro" id="IPR000600">
    <property type="entry name" value="ROK"/>
</dbReference>
<dbReference type="SUPFAM" id="SSF46785">
    <property type="entry name" value="Winged helix' DNA-binding domain"/>
    <property type="match status" value="1"/>
</dbReference>
<dbReference type="eggNOG" id="COG1940">
    <property type="taxonomic scope" value="Bacteria"/>
</dbReference>
<keyword evidence="3" id="KW-0859">Xylose metabolism</keyword>
<evidence type="ECO:0000256" key="3">
    <source>
        <dbReference type="ARBA" id="ARBA00022629"/>
    </source>
</evidence>
<dbReference type="PANTHER" id="PTHR18964:SF149">
    <property type="entry name" value="BIFUNCTIONAL UDP-N-ACETYLGLUCOSAMINE 2-EPIMERASE_N-ACETYLMANNOSAMINE KINASE"/>
    <property type="match status" value="1"/>
</dbReference>
<dbReference type="Gene3D" id="1.10.10.10">
    <property type="entry name" value="Winged helix-like DNA-binding domain superfamily/Winged helix DNA-binding domain"/>
    <property type="match status" value="1"/>
</dbReference>
<proteinExistence type="inferred from homology"/>
<accession>Q5FJD1</accession>